<dbReference type="InterPro" id="IPR000719">
    <property type="entry name" value="Prot_kinase_dom"/>
</dbReference>
<dbReference type="PANTHER" id="PTHR24346:SF82">
    <property type="entry name" value="KP78A-RELATED"/>
    <property type="match status" value="1"/>
</dbReference>
<feature type="compositionally biased region" description="Polar residues" evidence="7">
    <location>
        <begin position="483"/>
        <end position="492"/>
    </location>
</feature>
<keyword evidence="1" id="KW-0723">Serine/threonine-protein kinase</keyword>
<protein>
    <submittedName>
        <fullName evidence="9">Protein kinase</fullName>
    </submittedName>
</protein>
<dbReference type="GO" id="GO:0005737">
    <property type="term" value="C:cytoplasm"/>
    <property type="evidence" value="ECO:0007669"/>
    <property type="project" value="TreeGrafter"/>
</dbReference>
<feature type="compositionally biased region" description="Basic residues" evidence="7">
    <location>
        <begin position="524"/>
        <end position="533"/>
    </location>
</feature>
<feature type="compositionally biased region" description="Basic residues" evidence="7">
    <location>
        <begin position="851"/>
        <end position="867"/>
    </location>
</feature>
<feature type="compositionally biased region" description="Low complexity" evidence="7">
    <location>
        <begin position="328"/>
        <end position="340"/>
    </location>
</feature>
<feature type="compositionally biased region" description="Basic residues" evidence="7">
    <location>
        <begin position="352"/>
        <end position="367"/>
    </location>
</feature>
<evidence type="ECO:0000256" key="3">
    <source>
        <dbReference type="ARBA" id="ARBA00022741"/>
    </source>
</evidence>
<feature type="compositionally biased region" description="Low complexity" evidence="7">
    <location>
        <begin position="664"/>
        <end position="673"/>
    </location>
</feature>
<feature type="coiled-coil region" evidence="6">
    <location>
        <begin position="738"/>
        <end position="769"/>
    </location>
</feature>
<dbReference type="Pfam" id="PF00069">
    <property type="entry name" value="Pkinase"/>
    <property type="match status" value="1"/>
</dbReference>
<feature type="compositionally biased region" description="Acidic residues" evidence="7">
    <location>
        <begin position="648"/>
        <end position="663"/>
    </location>
</feature>
<feature type="compositionally biased region" description="Basic and acidic residues" evidence="7">
    <location>
        <begin position="615"/>
        <end position="647"/>
    </location>
</feature>
<evidence type="ECO:0000256" key="1">
    <source>
        <dbReference type="ARBA" id="ARBA00022527"/>
    </source>
</evidence>
<keyword evidence="3" id="KW-0547">Nucleotide-binding</keyword>
<accession>A0AAV7YY92</accession>
<dbReference type="PANTHER" id="PTHR24346">
    <property type="entry name" value="MAP/MICROTUBULE AFFINITY-REGULATING KINASE"/>
    <property type="match status" value="1"/>
</dbReference>
<evidence type="ECO:0000259" key="8">
    <source>
        <dbReference type="PROSITE" id="PS50011"/>
    </source>
</evidence>
<feature type="compositionally biased region" description="Basic and acidic residues" evidence="7">
    <location>
        <begin position="341"/>
        <end position="351"/>
    </location>
</feature>
<dbReference type="SMART" id="SM00220">
    <property type="entry name" value="S_TKc"/>
    <property type="match status" value="1"/>
</dbReference>
<reference evidence="9" key="1">
    <citation type="submission" date="2022-08" db="EMBL/GenBank/DDBJ databases">
        <title>Novel sulphate-reducing endosymbionts in the free-living metamonad Anaeramoeba.</title>
        <authorList>
            <person name="Jerlstrom-Hultqvist J."/>
            <person name="Cepicka I."/>
            <person name="Gallot-Lavallee L."/>
            <person name="Salas-Leiva D."/>
            <person name="Curtis B.A."/>
            <person name="Zahonova K."/>
            <person name="Pipaliya S."/>
            <person name="Dacks J."/>
            <person name="Roger A.J."/>
        </authorList>
    </citation>
    <scope>NUCLEOTIDE SEQUENCE</scope>
    <source>
        <strain evidence="9">Busselton2</strain>
    </source>
</reference>
<feature type="compositionally biased region" description="Basic residues" evidence="7">
    <location>
        <begin position="684"/>
        <end position="693"/>
    </location>
</feature>
<keyword evidence="5" id="KW-0067">ATP-binding</keyword>
<feature type="compositionally biased region" description="Basic and acidic residues" evidence="7">
    <location>
        <begin position="493"/>
        <end position="511"/>
    </location>
</feature>
<dbReference type="GO" id="GO:0035556">
    <property type="term" value="P:intracellular signal transduction"/>
    <property type="evidence" value="ECO:0007669"/>
    <property type="project" value="TreeGrafter"/>
</dbReference>
<dbReference type="SUPFAM" id="SSF56112">
    <property type="entry name" value="Protein kinase-like (PK-like)"/>
    <property type="match status" value="1"/>
</dbReference>
<feature type="compositionally biased region" description="Polar residues" evidence="7">
    <location>
        <begin position="377"/>
        <end position="395"/>
    </location>
</feature>
<dbReference type="GO" id="GO:0004674">
    <property type="term" value="F:protein serine/threonine kinase activity"/>
    <property type="evidence" value="ECO:0007669"/>
    <property type="project" value="UniProtKB-KW"/>
</dbReference>
<organism evidence="9 10">
    <name type="scientific">Anaeramoeba flamelloides</name>
    <dbReference type="NCBI Taxonomy" id="1746091"/>
    <lineage>
        <taxon>Eukaryota</taxon>
        <taxon>Metamonada</taxon>
        <taxon>Anaeramoebidae</taxon>
        <taxon>Anaeramoeba</taxon>
    </lineage>
</organism>
<evidence type="ECO:0000256" key="6">
    <source>
        <dbReference type="SAM" id="Coils"/>
    </source>
</evidence>
<feature type="region of interest" description="Disordered" evidence="7">
    <location>
        <begin position="431"/>
        <end position="713"/>
    </location>
</feature>
<feature type="region of interest" description="Disordered" evidence="7">
    <location>
        <begin position="851"/>
        <end position="872"/>
    </location>
</feature>
<evidence type="ECO:0000256" key="5">
    <source>
        <dbReference type="ARBA" id="ARBA00022840"/>
    </source>
</evidence>
<evidence type="ECO:0000313" key="10">
    <source>
        <dbReference type="Proteomes" id="UP001146793"/>
    </source>
</evidence>
<evidence type="ECO:0000256" key="2">
    <source>
        <dbReference type="ARBA" id="ARBA00022679"/>
    </source>
</evidence>
<dbReference type="AlphaFoldDB" id="A0AAV7YY92"/>
<keyword evidence="4 9" id="KW-0418">Kinase</keyword>
<dbReference type="InterPro" id="IPR008271">
    <property type="entry name" value="Ser/Thr_kinase_AS"/>
</dbReference>
<dbReference type="PROSITE" id="PS50011">
    <property type="entry name" value="PROTEIN_KINASE_DOM"/>
    <property type="match status" value="1"/>
</dbReference>
<dbReference type="InterPro" id="IPR011009">
    <property type="entry name" value="Kinase-like_dom_sf"/>
</dbReference>
<gene>
    <name evidence="9" type="ORF">M0812_22639</name>
</gene>
<keyword evidence="2" id="KW-0808">Transferase</keyword>
<evidence type="ECO:0000313" key="9">
    <source>
        <dbReference type="EMBL" id="KAJ3433676.1"/>
    </source>
</evidence>
<evidence type="ECO:0000256" key="4">
    <source>
        <dbReference type="ARBA" id="ARBA00022777"/>
    </source>
</evidence>
<dbReference type="Gene3D" id="1.10.510.10">
    <property type="entry name" value="Transferase(Phosphotransferase) domain 1"/>
    <property type="match status" value="1"/>
</dbReference>
<dbReference type="Proteomes" id="UP001146793">
    <property type="component" value="Unassembled WGS sequence"/>
</dbReference>
<name>A0AAV7YY92_9EUKA</name>
<dbReference type="PROSITE" id="PS00108">
    <property type="entry name" value="PROTEIN_KINASE_ST"/>
    <property type="match status" value="1"/>
</dbReference>
<sequence>MSVQSIGPYQLVKLATHFKTKQQVAIKIVSKKQLLSKPANMERMRREISIQKLIKHPSVLKIYDVYETERNLFLVLEYISGGELFDYIVKCGKVPSTQARIFFQQIIFAIEHIHSFSITHRDLKPENLLLDSNYNIKIIDFGMAKIMDTGNLLETACGSPHYVSPDVLKGKGYDGKKSDIWACGVILYALLCGYLPFNNKNYNKLLHSVKKGRFKFPIGLLGENAKDLIRKMLTVRPEKRITIKEIKQHPWFTANYPTPYIPPSPLIDYGKDLEKPILEKNIKLNIFEELEQLGWMNPNEIVRELKSKKPNTVKVFYKFFEKYNSQNQNFNNNNGGYSDNFKQEKENEKKISKQKRRSLPIKKRRNSLNRIIVKPIQSPNQNTLNSSPDNLSGSSPIEKKRILQLQELIEKTEKNKDLEISQYSDIISKVNSFNTNDNNTKKKNEKNETDISGKEDNSKIQTLTRRRKKRSVSCLSKPIAKNSWGNKLGSNNKDIKSKEKDNDQKELDTNDIHQNNRINTLGKGKFKRNKPRGKSLGSTKSVTPKKSPKRNMKSIFSLGFIGRKKKNKKKKEKKGNKKANNKGNNIENGNENENEKENEINKNKKNDNNNSEVIQNERTKENQKNDLKNKIDPEKKSLNEKEVIENKENDDDDDASDDFDTNDIDVYINVDNNEQSIENEKLRTPRFHRKKKFNNNNDNNNNNNSDNEDENFPDLSSTIFQEEMDIGSKRWIDNFVSKKEQKKLNNKLKKKLKTAKKDLMKNLQQNQNLPIFICNNSIIAVTSGDLFSVISELQTALSILNYSWYYPNYITLKGQNGKFIIKIKITKSDLTSTVGVISKKMSDHNNLKISQKTKKKGKNKNKNKNKKFNNEKQNRETIKSTIWEQLFDLQNTQNRYWKYTIEFIWKTGSSKNFIEETENIIHFLSE</sequence>
<dbReference type="FunFam" id="1.10.510.10:FF:000571">
    <property type="entry name" value="Maternal embryonic leucine zipper kinase"/>
    <property type="match status" value="1"/>
</dbReference>
<feature type="compositionally biased region" description="Low complexity" evidence="7">
    <location>
        <begin position="694"/>
        <end position="705"/>
    </location>
</feature>
<feature type="compositionally biased region" description="Basic and acidic residues" evidence="7">
    <location>
        <begin position="439"/>
        <end position="458"/>
    </location>
</feature>
<proteinExistence type="predicted"/>
<evidence type="ECO:0000256" key="7">
    <source>
        <dbReference type="SAM" id="MobiDB-lite"/>
    </source>
</evidence>
<dbReference type="EMBL" id="JANTQA010000047">
    <property type="protein sequence ID" value="KAJ3433676.1"/>
    <property type="molecule type" value="Genomic_DNA"/>
</dbReference>
<feature type="compositionally biased region" description="Basic and acidic residues" evidence="7">
    <location>
        <begin position="593"/>
        <end position="607"/>
    </location>
</feature>
<comment type="caution">
    <text evidence="9">The sequence shown here is derived from an EMBL/GenBank/DDBJ whole genome shotgun (WGS) entry which is preliminary data.</text>
</comment>
<feature type="compositionally biased region" description="Basic residues" evidence="7">
    <location>
        <begin position="562"/>
        <end position="580"/>
    </location>
</feature>
<feature type="domain" description="Protein kinase" evidence="8">
    <location>
        <begin position="1"/>
        <end position="252"/>
    </location>
</feature>
<feature type="region of interest" description="Disordered" evidence="7">
    <location>
        <begin position="328"/>
        <end position="397"/>
    </location>
</feature>
<dbReference type="GO" id="GO:0005524">
    <property type="term" value="F:ATP binding"/>
    <property type="evidence" value="ECO:0007669"/>
    <property type="project" value="UniProtKB-KW"/>
</dbReference>
<keyword evidence="6" id="KW-0175">Coiled coil</keyword>